<protein>
    <submittedName>
        <fullName evidence="1">Uncharacterized protein</fullName>
    </submittedName>
</protein>
<accession>A0ABN3PQ70</accession>
<dbReference type="Proteomes" id="UP001501509">
    <property type="component" value="Unassembled WGS sequence"/>
</dbReference>
<keyword evidence="2" id="KW-1185">Reference proteome</keyword>
<dbReference type="EMBL" id="BAAATD010000004">
    <property type="protein sequence ID" value="GAA2596475.1"/>
    <property type="molecule type" value="Genomic_DNA"/>
</dbReference>
<gene>
    <name evidence="1" type="ORF">GCM10010411_32410</name>
</gene>
<name>A0ABN3PQ70_9ACTN</name>
<evidence type="ECO:0000313" key="2">
    <source>
        <dbReference type="Proteomes" id="UP001501509"/>
    </source>
</evidence>
<proteinExistence type="predicted"/>
<evidence type="ECO:0000313" key="1">
    <source>
        <dbReference type="EMBL" id="GAA2596475.1"/>
    </source>
</evidence>
<reference evidence="1 2" key="1">
    <citation type="journal article" date="2019" name="Int. J. Syst. Evol. Microbiol.">
        <title>The Global Catalogue of Microorganisms (GCM) 10K type strain sequencing project: providing services to taxonomists for standard genome sequencing and annotation.</title>
        <authorList>
            <consortium name="The Broad Institute Genomics Platform"/>
            <consortium name="The Broad Institute Genome Sequencing Center for Infectious Disease"/>
            <person name="Wu L."/>
            <person name="Ma J."/>
        </authorList>
    </citation>
    <scope>NUCLEOTIDE SEQUENCE [LARGE SCALE GENOMIC DNA]</scope>
    <source>
        <strain evidence="1 2">JCM 6833</strain>
    </source>
</reference>
<comment type="caution">
    <text evidence="1">The sequence shown here is derived from an EMBL/GenBank/DDBJ whole genome shotgun (WGS) entry which is preliminary data.</text>
</comment>
<sequence>MLLSPWVRWVDPGVEGAVVYGGRVLGGRYSLETRLGPTAEPTVQVQALLNACRNPPRRRRR</sequence>
<organism evidence="1 2">
    <name type="scientific">Actinomadura fulvescens</name>
    <dbReference type="NCBI Taxonomy" id="46160"/>
    <lineage>
        <taxon>Bacteria</taxon>
        <taxon>Bacillati</taxon>
        <taxon>Actinomycetota</taxon>
        <taxon>Actinomycetes</taxon>
        <taxon>Streptosporangiales</taxon>
        <taxon>Thermomonosporaceae</taxon>
        <taxon>Actinomadura</taxon>
    </lineage>
</organism>